<dbReference type="AlphaFoldDB" id="A0A0B2X723"/>
<proteinExistence type="predicted"/>
<comment type="caution">
    <text evidence="2">The sequence shown here is derived from an EMBL/GenBank/DDBJ whole genome shotgun (WGS) entry which is preliminary data.</text>
</comment>
<accession>A0A0B2X723</accession>
<gene>
    <name evidence="2" type="ORF">MAA_11739</name>
</gene>
<dbReference type="HOGENOM" id="CLU_2831711_0_0_1"/>
<evidence type="ECO:0000313" key="2">
    <source>
        <dbReference type="EMBL" id="KHO10688.1"/>
    </source>
</evidence>
<keyword evidence="3" id="KW-1185">Reference proteome</keyword>
<evidence type="ECO:0000313" key="3">
    <source>
        <dbReference type="Proteomes" id="UP000002498"/>
    </source>
</evidence>
<feature type="region of interest" description="Disordered" evidence="1">
    <location>
        <begin position="1"/>
        <end position="29"/>
    </location>
</feature>
<dbReference type="EMBL" id="ADNJ02000015">
    <property type="protein sequence ID" value="KHO10688.1"/>
    <property type="molecule type" value="Genomic_DNA"/>
</dbReference>
<evidence type="ECO:0000256" key="1">
    <source>
        <dbReference type="SAM" id="MobiDB-lite"/>
    </source>
</evidence>
<dbReference type="RefSeq" id="XP_011410956.1">
    <property type="nucleotide sequence ID" value="XM_011412654.1"/>
</dbReference>
<organism evidence="2 3">
    <name type="scientific">Metarhizium robertsii (strain ARSEF 23 / ATCC MYA-3075)</name>
    <name type="common">Metarhizium anisopliae (strain ARSEF 23)</name>
    <dbReference type="NCBI Taxonomy" id="655844"/>
    <lineage>
        <taxon>Eukaryota</taxon>
        <taxon>Fungi</taxon>
        <taxon>Dikarya</taxon>
        <taxon>Ascomycota</taxon>
        <taxon>Pezizomycotina</taxon>
        <taxon>Sordariomycetes</taxon>
        <taxon>Hypocreomycetidae</taxon>
        <taxon>Hypocreales</taxon>
        <taxon>Clavicipitaceae</taxon>
        <taxon>Metarhizium</taxon>
    </lineage>
</organism>
<reference evidence="2 3" key="1">
    <citation type="journal article" date="2011" name="PLoS Genet.">
        <title>Genome sequencing and comparative transcriptomics of the model entomopathogenic fungi Metarhizium anisopliae and M. acridum.</title>
        <authorList>
            <person name="Gao Q."/>
            <person name="Jin K."/>
            <person name="Ying S.H."/>
            <person name="Zhang Y."/>
            <person name="Xiao G."/>
            <person name="Shang Y."/>
            <person name="Duan Z."/>
            <person name="Hu X."/>
            <person name="Xie X.Q."/>
            <person name="Zhou G."/>
            <person name="Peng G."/>
            <person name="Luo Z."/>
            <person name="Huang W."/>
            <person name="Wang B."/>
            <person name="Fang W."/>
            <person name="Wang S."/>
            <person name="Zhong Y."/>
            <person name="Ma L.J."/>
            <person name="St Leger R.J."/>
            <person name="Zhao G.P."/>
            <person name="Pei Y."/>
            <person name="Feng M.G."/>
            <person name="Xia Y."/>
            <person name="Wang C."/>
        </authorList>
    </citation>
    <scope>NUCLEOTIDE SEQUENCE [LARGE SCALE GENOMIC DNA]</scope>
    <source>
        <strain evidence="3">ARSEF 23 / ATCC MYA-3075</strain>
    </source>
</reference>
<dbReference type="Proteomes" id="UP000002498">
    <property type="component" value="Unassembled WGS sequence"/>
</dbReference>
<reference evidence="2 3" key="2">
    <citation type="journal article" date="2014" name="Proc. Natl. Acad. Sci. U.S.A.">
        <title>Trajectory and genomic determinants of fungal-pathogen speciation and host adaptation.</title>
        <authorList>
            <person name="Hu X."/>
            <person name="Xiao G."/>
            <person name="Zheng P."/>
            <person name="Shang Y."/>
            <person name="Su Y."/>
            <person name="Zhang X."/>
            <person name="Liu X."/>
            <person name="Zhan S."/>
            <person name="St Leger R.J."/>
            <person name="Wang C."/>
        </authorList>
    </citation>
    <scope>GENOME REANNOTATION</scope>
    <source>
        <strain evidence="3">ARSEF 23 / ATCC MYA-3075</strain>
    </source>
</reference>
<dbReference type="GeneID" id="23633187"/>
<name>A0A0B2X723_METRA</name>
<protein>
    <submittedName>
        <fullName evidence="2">C6 zinc finger domain-containing protein</fullName>
    </submittedName>
</protein>
<sequence length="66" mass="7327">MSSHLHVKYDSDSDDSIGPVEPPQWPLGLSPPRFGSLPILLRRLQLHGGAVGRPRRTAGVRDERNM</sequence>
<dbReference type="KEGG" id="maj:MAA_11739"/>